<dbReference type="AlphaFoldDB" id="A0A381U488"/>
<dbReference type="EMBL" id="UINC01005565">
    <property type="protein sequence ID" value="SVA22117.1"/>
    <property type="molecule type" value="Genomic_DNA"/>
</dbReference>
<proteinExistence type="predicted"/>
<sequence length="393" mass="44370">MPTLRIIWDVLFRGEFVTQKGTDVKVAKAMDTHCSDHSIEAVLRWNTVLAGQKVARAGFTSGLRYLIPVDHLSSSDIQSLVDSLSSFIHELCASSECTFSESLEFPLNRSAKRRFPSVGRIALISRFTHGLGYEHDIKALQAAKNNQTKDTKNGLDPTRLGKGSSGGLFSDEYRSNMSDSRWFLVLSTSTEVGYKQPSEKYEVEGKTTSVLSGGSDGGMYDLAFDLRNAQSTLVDSSKGIWWNPLDPEDLTLNPQLILDPTEVLKTPFDPAKFHHHEAKKKVEGMINKVLEAEKKQNPGDDMMREDLDYTLQRLTRSKRPARQITGNEHGLVPGLEEHLISEHILKPWIVEEFFNCLAFFLMTRKPNYWRNGKSEILLLHSLEDLNLDELKDQ</sequence>
<protein>
    <submittedName>
        <fullName evidence="1">Uncharacterized protein</fullName>
    </submittedName>
</protein>
<gene>
    <name evidence="1" type="ORF">METZ01_LOCUS74971</name>
</gene>
<organism evidence="1">
    <name type="scientific">marine metagenome</name>
    <dbReference type="NCBI Taxonomy" id="408172"/>
    <lineage>
        <taxon>unclassified sequences</taxon>
        <taxon>metagenomes</taxon>
        <taxon>ecological metagenomes</taxon>
    </lineage>
</organism>
<accession>A0A381U488</accession>
<evidence type="ECO:0000313" key="1">
    <source>
        <dbReference type="EMBL" id="SVA22117.1"/>
    </source>
</evidence>
<name>A0A381U488_9ZZZZ</name>
<reference evidence="1" key="1">
    <citation type="submission" date="2018-05" db="EMBL/GenBank/DDBJ databases">
        <authorList>
            <person name="Lanie J.A."/>
            <person name="Ng W.-L."/>
            <person name="Kazmierczak K.M."/>
            <person name="Andrzejewski T.M."/>
            <person name="Davidsen T.M."/>
            <person name="Wayne K.J."/>
            <person name="Tettelin H."/>
            <person name="Glass J.I."/>
            <person name="Rusch D."/>
            <person name="Podicherti R."/>
            <person name="Tsui H.-C.T."/>
            <person name="Winkler M.E."/>
        </authorList>
    </citation>
    <scope>NUCLEOTIDE SEQUENCE</scope>
</reference>